<keyword evidence="2" id="KW-1185">Reference proteome</keyword>
<organism evidence="1 2">
    <name type="scientific">Nitrincola iocasae</name>
    <dbReference type="NCBI Taxonomy" id="2614693"/>
    <lineage>
        <taxon>Bacteria</taxon>
        <taxon>Pseudomonadati</taxon>
        <taxon>Pseudomonadota</taxon>
        <taxon>Gammaproteobacteria</taxon>
        <taxon>Oceanospirillales</taxon>
        <taxon>Oceanospirillaceae</taxon>
        <taxon>Nitrincola</taxon>
    </lineage>
</organism>
<dbReference type="EMBL" id="CP044222">
    <property type="protein sequence ID" value="QEW08368.1"/>
    <property type="molecule type" value="Genomic_DNA"/>
</dbReference>
<sequence length="151" mass="17342">MSEHYVCFIPADPKFVPSKGSQDAAVALIQRAWLHISEITPETNEHIVFRDCGENFESIHCPSCNTELRVDQWHELMEQDYSDEGGFQLDQLPMPCCEEKLTLNDLSYKWPMGFSRFVLRAGDPGCEDSEKLLNELESAIGCQLRIIHQMY</sequence>
<protein>
    <submittedName>
        <fullName evidence="1">Uncharacterized protein</fullName>
    </submittedName>
</protein>
<dbReference type="RefSeq" id="WP_151058721.1">
    <property type="nucleotide sequence ID" value="NZ_CP044222.1"/>
</dbReference>
<name>A0A5J6LIM4_9GAMM</name>
<proteinExistence type="predicted"/>
<dbReference type="AlphaFoldDB" id="A0A5J6LIM4"/>
<evidence type="ECO:0000313" key="2">
    <source>
        <dbReference type="Proteomes" id="UP000325606"/>
    </source>
</evidence>
<evidence type="ECO:0000313" key="1">
    <source>
        <dbReference type="EMBL" id="QEW08368.1"/>
    </source>
</evidence>
<dbReference type="KEGG" id="nik:F5I99_18805"/>
<accession>A0A5J6LIM4</accession>
<reference evidence="1 2" key="1">
    <citation type="submission" date="2019-09" db="EMBL/GenBank/DDBJ databases">
        <title>Nitrincola iocasae sp. nov., a bacterium isolated from the sediment collected at a cold seep field in South China Sea.</title>
        <authorList>
            <person name="Zhang H."/>
            <person name="Wang H."/>
            <person name="Li C."/>
        </authorList>
    </citation>
    <scope>NUCLEOTIDE SEQUENCE [LARGE SCALE GENOMIC DNA]</scope>
    <source>
        <strain evidence="1 2">KXZD1103</strain>
    </source>
</reference>
<dbReference type="Proteomes" id="UP000325606">
    <property type="component" value="Chromosome"/>
</dbReference>
<gene>
    <name evidence="1" type="ORF">F5I99_18805</name>
</gene>